<sequence length="93" mass="11024">MTTRDSIENLLIEGQHIIQQAEEQLDMSNRSQFMMNEDYRNAQLELEKLAQSINKVMTSANAQQREQLHRFQLVVNERLNDMILDQVDVTRFE</sequence>
<dbReference type="RefSeq" id="WP_089742100.1">
    <property type="nucleotide sequence ID" value="NZ_FOGL01000014.1"/>
</dbReference>
<gene>
    <name evidence="1" type="ORF">SAMN04487944_114119</name>
</gene>
<dbReference type="AlphaFoldDB" id="A0A1H9TQH3"/>
<evidence type="ECO:0000313" key="1">
    <source>
        <dbReference type="EMBL" id="SER99291.1"/>
    </source>
</evidence>
<proteinExistence type="predicted"/>
<protein>
    <submittedName>
        <fullName evidence="1">Uncharacterized protein</fullName>
    </submittedName>
</protein>
<evidence type="ECO:0000313" key="2">
    <source>
        <dbReference type="Proteomes" id="UP000199687"/>
    </source>
</evidence>
<name>A0A1H9TQH3_9BACI</name>
<dbReference type="EMBL" id="FOGL01000014">
    <property type="protein sequence ID" value="SER99291.1"/>
    <property type="molecule type" value="Genomic_DNA"/>
</dbReference>
<organism evidence="1 2">
    <name type="scientific">Gracilibacillus ureilyticus</name>
    <dbReference type="NCBI Taxonomy" id="531814"/>
    <lineage>
        <taxon>Bacteria</taxon>
        <taxon>Bacillati</taxon>
        <taxon>Bacillota</taxon>
        <taxon>Bacilli</taxon>
        <taxon>Bacillales</taxon>
        <taxon>Bacillaceae</taxon>
        <taxon>Gracilibacillus</taxon>
    </lineage>
</organism>
<dbReference type="STRING" id="531814.SAMN04487944_114119"/>
<reference evidence="1 2" key="1">
    <citation type="submission" date="2016-10" db="EMBL/GenBank/DDBJ databases">
        <authorList>
            <person name="de Groot N.N."/>
        </authorList>
    </citation>
    <scope>NUCLEOTIDE SEQUENCE [LARGE SCALE GENOMIC DNA]</scope>
    <source>
        <strain evidence="1 2">CGMCC 1.7727</strain>
    </source>
</reference>
<dbReference type="InterPro" id="IPR019668">
    <property type="entry name" value="Uncharacterised_YtzC"/>
</dbReference>
<keyword evidence="2" id="KW-1185">Reference proteome</keyword>
<dbReference type="Pfam" id="PF10732">
    <property type="entry name" value="DUF2524"/>
    <property type="match status" value="1"/>
</dbReference>
<dbReference type="Proteomes" id="UP000199687">
    <property type="component" value="Unassembled WGS sequence"/>
</dbReference>
<accession>A0A1H9TQH3</accession>
<dbReference type="OrthoDB" id="2970872at2"/>